<accession>A0A1F4NPX5</accession>
<dbReference type="AlphaFoldDB" id="A0A1F4NPX5"/>
<proteinExistence type="predicted"/>
<name>A0A1F4NPX5_UNCK3</name>
<reference evidence="2 3" key="1">
    <citation type="journal article" date="2016" name="Nat. Commun.">
        <title>Thousands of microbial genomes shed light on interconnected biogeochemical processes in an aquifer system.</title>
        <authorList>
            <person name="Anantharaman K."/>
            <person name="Brown C.T."/>
            <person name="Hug L.A."/>
            <person name="Sharon I."/>
            <person name="Castelle C.J."/>
            <person name="Probst A.J."/>
            <person name="Thomas B.C."/>
            <person name="Singh A."/>
            <person name="Wilkins M.J."/>
            <person name="Karaoz U."/>
            <person name="Brodie E.L."/>
            <person name="Williams K.H."/>
            <person name="Hubbard S.S."/>
            <person name="Banfield J.F."/>
        </authorList>
    </citation>
    <scope>NUCLEOTIDE SEQUENCE [LARGE SCALE GENOMIC DNA]</scope>
</reference>
<gene>
    <name evidence="2" type="ORF">A3K51_01250</name>
</gene>
<dbReference type="SUPFAM" id="SSF82771">
    <property type="entry name" value="GIY-YIG endonuclease"/>
    <property type="match status" value="1"/>
</dbReference>
<comment type="caution">
    <text evidence="2">The sequence shown here is derived from an EMBL/GenBank/DDBJ whole genome shotgun (WGS) entry which is preliminary data.</text>
</comment>
<sequence length="81" mass="9326">MYYVYLLRSHKNKMQTYIGSTSDLKSRFVAHNAGQSPHTSKFKPWDMICYIAFKTKAQAEKFETYLKAGSGKAFANKHLLT</sequence>
<dbReference type="EMBL" id="METD01000001">
    <property type="protein sequence ID" value="OGB73470.1"/>
    <property type="molecule type" value="Genomic_DNA"/>
</dbReference>
<dbReference type="PROSITE" id="PS50164">
    <property type="entry name" value="GIY_YIG"/>
    <property type="match status" value="1"/>
</dbReference>
<evidence type="ECO:0000259" key="1">
    <source>
        <dbReference type="PROSITE" id="PS50164"/>
    </source>
</evidence>
<dbReference type="Pfam" id="PF01541">
    <property type="entry name" value="GIY-YIG"/>
    <property type="match status" value="1"/>
</dbReference>
<feature type="domain" description="GIY-YIG" evidence="1">
    <location>
        <begin position="1"/>
        <end position="80"/>
    </location>
</feature>
<dbReference type="InterPro" id="IPR035901">
    <property type="entry name" value="GIY-YIG_endonuc_sf"/>
</dbReference>
<dbReference type="Proteomes" id="UP000178085">
    <property type="component" value="Unassembled WGS sequence"/>
</dbReference>
<protein>
    <submittedName>
        <fullName evidence="2">Excinuclease ABC subunit C</fullName>
    </submittedName>
</protein>
<dbReference type="Gene3D" id="3.40.1440.10">
    <property type="entry name" value="GIY-YIG endonuclease"/>
    <property type="match status" value="1"/>
</dbReference>
<evidence type="ECO:0000313" key="2">
    <source>
        <dbReference type="EMBL" id="OGB73470.1"/>
    </source>
</evidence>
<evidence type="ECO:0000313" key="3">
    <source>
        <dbReference type="Proteomes" id="UP000178085"/>
    </source>
</evidence>
<organism evidence="2 3">
    <name type="scientific">candidate division Kazan bacterium RIFCSPLOWO2_01_FULL_45_19</name>
    <dbReference type="NCBI Taxonomy" id="1798538"/>
    <lineage>
        <taxon>Bacteria</taxon>
        <taxon>Bacteria division Kazan-3B-28</taxon>
    </lineage>
</organism>
<dbReference type="CDD" id="cd10449">
    <property type="entry name" value="GIY-YIG_SLX1_like"/>
    <property type="match status" value="1"/>
</dbReference>
<dbReference type="InterPro" id="IPR000305">
    <property type="entry name" value="GIY-YIG_endonuc"/>
</dbReference>